<dbReference type="Pfam" id="PF13360">
    <property type="entry name" value="PQQ_2"/>
    <property type="match status" value="1"/>
</dbReference>
<proteinExistence type="predicted"/>
<dbReference type="AlphaFoldDB" id="A0A9Q9MH17"/>
<evidence type="ECO:0000256" key="2">
    <source>
        <dbReference type="SAM" id="Phobius"/>
    </source>
</evidence>
<keyword evidence="5" id="KW-1185">Reference proteome</keyword>
<dbReference type="InterPro" id="IPR011047">
    <property type="entry name" value="Quinoprotein_ADH-like_sf"/>
</dbReference>
<dbReference type="InterPro" id="IPR015943">
    <property type="entry name" value="WD40/YVTN_repeat-like_dom_sf"/>
</dbReference>
<organism evidence="4 5">
    <name type="scientific">Dactylosporangium aurantiacum</name>
    <dbReference type="NCBI Taxonomy" id="35754"/>
    <lineage>
        <taxon>Bacteria</taxon>
        <taxon>Bacillati</taxon>
        <taxon>Actinomycetota</taxon>
        <taxon>Actinomycetes</taxon>
        <taxon>Micromonosporales</taxon>
        <taxon>Micromonosporaceae</taxon>
        <taxon>Dactylosporangium</taxon>
    </lineage>
</organism>
<keyword evidence="2" id="KW-1133">Transmembrane helix</keyword>
<name>A0A9Q9MH17_9ACTN</name>
<dbReference type="RefSeq" id="WP_162189751.1">
    <property type="nucleotide sequence ID" value="NZ_CP073767.1"/>
</dbReference>
<evidence type="ECO:0000313" key="5">
    <source>
        <dbReference type="Proteomes" id="UP001058003"/>
    </source>
</evidence>
<evidence type="ECO:0000313" key="4">
    <source>
        <dbReference type="EMBL" id="UWZ56244.1"/>
    </source>
</evidence>
<evidence type="ECO:0000256" key="1">
    <source>
        <dbReference type="SAM" id="MobiDB-lite"/>
    </source>
</evidence>
<protein>
    <submittedName>
        <fullName evidence="4">PQQ-binding-like beta-propeller repeat protein</fullName>
    </submittedName>
</protein>
<keyword evidence="2" id="KW-0812">Transmembrane</keyword>
<dbReference type="Proteomes" id="UP001058003">
    <property type="component" value="Chromosome"/>
</dbReference>
<feature type="region of interest" description="Disordered" evidence="1">
    <location>
        <begin position="1"/>
        <end position="27"/>
    </location>
</feature>
<dbReference type="Gene3D" id="2.130.10.10">
    <property type="entry name" value="YVTN repeat-like/Quinoprotein amine dehydrogenase"/>
    <property type="match status" value="1"/>
</dbReference>
<gene>
    <name evidence="4" type="ORF">Daura_08725</name>
</gene>
<reference evidence="4" key="1">
    <citation type="submission" date="2021-04" db="EMBL/GenBank/DDBJ databases">
        <title>Dactylosporangium aurantiacum NRRL B-8018 full assembly.</title>
        <authorList>
            <person name="Hartkoorn R.C."/>
            <person name="Beaudoing E."/>
            <person name="Hot D."/>
        </authorList>
    </citation>
    <scope>NUCLEOTIDE SEQUENCE</scope>
    <source>
        <strain evidence="4">NRRL B-8018</strain>
    </source>
</reference>
<dbReference type="EMBL" id="CP073767">
    <property type="protein sequence ID" value="UWZ56244.1"/>
    <property type="molecule type" value="Genomic_DNA"/>
</dbReference>
<dbReference type="SUPFAM" id="SSF50998">
    <property type="entry name" value="Quinoprotein alcohol dehydrogenase-like"/>
    <property type="match status" value="1"/>
</dbReference>
<feature type="domain" description="Pyrrolo-quinoline quinone repeat" evidence="3">
    <location>
        <begin position="201"/>
        <end position="398"/>
    </location>
</feature>
<evidence type="ECO:0000259" key="3">
    <source>
        <dbReference type="Pfam" id="PF13360"/>
    </source>
</evidence>
<dbReference type="InterPro" id="IPR002372">
    <property type="entry name" value="PQQ_rpt_dom"/>
</dbReference>
<keyword evidence="2" id="KW-0472">Membrane</keyword>
<sequence length="474" mass="50265">MAETVIELDLSSPWEPPDPPRGQRPGRARRLRWAAVCAVAVAVAAGAAASGAAPSTGPLYRIDDQVRSVVVAGDLLFVGRFRQPASDPRIEGRRRSDGAVLWSVPVDLQHHYVASSAGTLILVLHGESDRGFTSTLIALDPVTGRQRWTRPEAVLVGTHDGLVVVEDLPDQSRVVEFTAGDEPDLTDPQVNHAGRPQQRKLAVLDAATGAEVWRLTPPLGSALDFTWAGRYPTGQVTAVDQLDPSGLLTRRDVRTGGVVATRQLDWSGTPAMFSTGSVWLSGPGGDPGRTPGRAVVYPDGGRGGIVFDLADGRALFRTDTAMYDGLHQCTATLFCAGAGTGLAAYDVTTGRPVWRLDGYPEVVASVGDRLVVSMYAQGSTPGRVAVADARTGAVLQELTGWQLVLGGPTGRIVLWRPVDIRTALLGELDPATGWITVFGRAGDWYGAPDCSVDGATLACVMVGSATVWRLPERR</sequence>
<accession>A0A9Q9MH17</accession>
<feature type="transmembrane region" description="Helical" evidence="2">
    <location>
        <begin position="31"/>
        <end position="53"/>
    </location>
</feature>
<dbReference type="KEGG" id="daur:Daura_08725"/>